<sequence>MDSVSDPYRRYSDRTGQPRTDVVNGHSRDILQARHPVPSSQGTFQLPPGHTRMQQTQANSQTYLMQEHQGTPSQQYSQGYYYAPSTQLAHQGSADSQQYDDSLDAQHRVNFSDDRYSWDDPSRRTASFVGSGQPYNPGARYARHAEESEWYGVSDARGTIKRFDDQFPGFTSHYVIPQSAQQGVSPCAYPQRIGPGYRDYSQPIEHPNRDGKSFRRR</sequence>
<proteinExistence type="predicted"/>
<keyword evidence="3" id="KW-1185">Reference proteome</keyword>
<gene>
    <name evidence="2" type="ORF">NW768_003471</name>
</gene>
<reference evidence="2" key="1">
    <citation type="submission" date="2022-09" db="EMBL/GenBank/DDBJ databases">
        <title>Fusarium specimens isolated from Avocado Roots.</title>
        <authorList>
            <person name="Stajich J."/>
            <person name="Roper C."/>
            <person name="Heimlech-Rivalta G."/>
        </authorList>
    </citation>
    <scope>NUCLEOTIDE SEQUENCE</scope>
    <source>
        <strain evidence="2">CF00095</strain>
    </source>
</reference>
<evidence type="ECO:0000313" key="3">
    <source>
        <dbReference type="Proteomes" id="UP001152024"/>
    </source>
</evidence>
<feature type="compositionally biased region" description="Basic and acidic residues" evidence="1">
    <location>
        <begin position="206"/>
        <end position="217"/>
    </location>
</feature>
<comment type="caution">
    <text evidence="2">The sequence shown here is derived from an EMBL/GenBank/DDBJ whole genome shotgun (WGS) entry which is preliminary data.</text>
</comment>
<organism evidence="2 3">
    <name type="scientific">Fusarium equiseti</name>
    <name type="common">Fusarium scirpi</name>
    <dbReference type="NCBI Taxonomy" id="61235"/>
    <lineage>
        <taxon>Eukaryota</taxon>
        <taxon>Fungi</taxon>
        <taxon>Dikarya</taxon>
        <taxon>Ascomycota</taxon>
        <taxon>Pezizomycotina</taxon>
        <taxon>Sordariomycetes</taxon>
        <taxon>Hypocreomycetidae</taxon>
        <taxon>Hypocreales</taxon>
        <taxon>Nectriaceae</taxon>
        <taxon>Fusarium</taxon>
        <taxon>Fusarium incarnatum-equiseti species complex</taxon>
    </lineage>
</organism>
<dbReference type="EMBL" id="JAOQBH010000005">
    <property type="protein sequence ID" value="KAJ4135869.1"/>
    <property type="molecule type" value="Genomic_DNA"/>
</dbReference>
<protein>
    <submittedName>
        <fullName evidence="2">Uncharacterized protein</fullName>
    </submittedName>
</protein>
<feature type="compositionally biased region" description="Polar residues" evidence="1">
    <location>
        <begin position="52"/>
        <end position="78"/>
    </location>
</feature>
<evidence type="ECO:0000256" key="1">
    <source>
        <dbReference type="SAM" id="MobiDB-lite"/>
    </source>
</evidence>
<accession>A0ABQ8RHS3</accession>
<feature type="region of interest" description="Disordered" evidence="1">
    <location>
        <begin position="192"/>
        <end position="217"/>
    </location>
</feature>
<feature type="region of interest" description="Disordered" evidence="1">
    <location>
        <begin position="1"/>
        <end position="78"/>
    </location>
</feature>
<dbReference type="Proteomes" id="UP001152024">
    <property type="component" value="Unassembled WGS sequence"/>
</dbReference>
<name>A0ABQ8RHS3_FUSEQ</name>
<evidence type="ECO:0000313" key="2">
    <source>
        <dbReference type="EMBL" id="KAJ4135869.1"/>
    </source>
</evidence>